<name>A0A844WAG3_9RHOB</name>
<proteinExistence type="predicted"/>
<reference evidence="2 3" key="1">
    <citation type="submission" date="2019-11" db="EMBL/GenBank/DDBJ databases">
        <title>Pseudooceanicola pacifica sp. nov., isolated from deep-sea sediment of the Pacific Ocean.</title>
        <authorList>
            <person name="Lyu L."/>
        </authorList>
    </citation>
    <scope>NUCLEOTIDE SEQUENCE [LARGE SCALE GENOMIC DNA]</scope>
    <source>
        <strain evidence="2 3">216_PA32_1</strain>
    </source>
</reference>
<dbReference type="EMBL" id="WNXQ01000001">
    <property type="protein sequence ID" value="MWB76682.1"/>
    <property type="molecule type" value="Genomic_DNA"/>
</dbReference>
<gene>
    <name evidence="2" type="ORF">GLS40_01445</name>
</gene>
<dbReference type="InterPro" id="IPR025235">
    <property type="entry name" value="DUF4178"/>
</dbReference>
<feature type="domain" description="DUF4178" evidence="1">
    <location>
        <begin position="57"/>
        <end position="195"/>
    </location>
</feature>
<dbReference type="Pfam" id="PF13785">
    <property type="entry name" value="DUF4178"/>
    <property type="match status" value="1"/>
</dbReference>
<dbReference type="RefSeq" id="WP_160380817.1">
    <property type="nucleotide sequence ID" value="NZ_WNXQ01000001.1"/>
</dbReference>
<evidence type="ECO:0000313" key="2">
    <source>
        <dbReference type="EMBL" id="MWB76682.1"/>
    </source>
</evidence>
<evidence type="ECO:0000259" key="1">
    <source>
        <dbReference type="Pfam" id="PF13785"/>
    </source>
</evidence>
<comment type="caution">
    <text evidence="2">The sequence shown here is derived from an EMBL/GenBank/DDBJ whole genome shotgun (WGS) entry which is preliminary data.</text>
</comment>
<sequence length="205" mass="22657">MPDLNCPNCGDRIDPRIAGFRRVSCASCGTSLLLEDEVVRQAGQAGVMHEAPLLFGIGDTVHIWDMTFDIVGHARFAYGRGWWDEFQAFDGEGRLFWLSIDEGDVAVQRPVPPDRAPRFDGPPALGAGFRLGDQRYTVNETDRAECVAIRGGIDEDMDIGETHDFVNCTGSGGDLLSGEFWSTGRAWFIGDWADPFEITVERQGR</sequence>
<accession>A0A844WAG3</accession>
<keyword evidence="3" id="KW-1185">Reference proteome</keyword>
<dbReference type="AlphaFoldDB" id="A0A844WAG3"/>
<dbReference type="Proteomes" id="UP000443843">
    <property type="component" value="Unassembled WGS sequence"/>
</dbReference>
<evidence type="ECO:0000313" key="3">
    <source>
        <dbReference type="Proteomes" id="UP000443843"/>
    </source>
</evidence>
<organism evidence="2 3">
    <name type="scientific">Pseudooceanicola pacificus</name>
    <dbReference type="NCBI Taxonomy" id="2676438"/>
    <lineage>
        <taxon>Bacteria</taxon>
        <taxon>Pseudomonadati</taxon>
        <taxon>Pseudomonadota</taxon>
        <taxon>Alphaproteobacteria</taxon>
        <taxon>Rhodobacterales</taxon>
        <taxon>Paracoccaceae</taxon>
        <taxon>Pseudooceanicola</taxon>
    </lineage>
</organism>
<protein>
    <submittedName>
        <fullName evidence="2">DUF4178 domain-containing protein</fullName>
    </submittedName>
</protein>